<dbReference type="RefSeq" id="WP_101465169.1">
    <property type="nucleotide sequence ID" value="NZ_PJMW01000002.1"/>
</dbReference>
<dbReference type="NCBIfam" id="TIGR04338">
    <property type="entry name" value="HEXXH_Rv0185"/>
    <property type="match status" value="1"/>
</dbReference>
<evidence type="ECO:0000313" key="1">
    <source>
        <dbReference type="EMBL" id="PKV78792.1"/>
    </source>
</evidence>
<dbReference type="Proteomes" id="UP000233766">
    <property type="component" value="Unassembled WGS sequence"/>
</dbReference>
<dbReference type="EMBL" id="PJMW01000002">
    <property type="protein sequence ID" value="PKV78792.1"/>
    <property type="molecule type" value="Genomic_DNA"/>
</dbReference>
<gene>
    <name evidence="1" type="ORF">ATK86_3173</name>
</gene>
<sequence>MSPGSSPRPQRDSQRAKVYDGEQLVRGVFDRADEFGHRTVEVYGSQLTLPVERRFASVASVQSYADKVLALNWVRAQWERATVSITVRARNGAAAAHYEPENAVLAVPLHTGSTAWALRELVVLHELAHHLAPDSAKAPHGPEFCSRYVELVDGVIGPEAALLIRTTFAGCGVRFG</sequence>
<organism evidence="1 2">
    <name type="scientific">Nocardia fluminea</name>
    <dbReference type="NCBI Taxonomy" id="134984"/>
    <lineage>
        <taxon>Bacteria</taxon>
        <taxon>Bacillati</taxon>
        <taxon>Actinomycetota</taxon>
        <taxon>Actinomycetes</taxon>
        <taxon>Mycobacteriales</taxon>
        <taxon>Nocardiaceae</taxon>
        <taxon>Nocardia</taxon>
    </lineage>
</organism>
<comment type="caution">
    <text evidence="1">The sequence shown here is derived from an EMBL/GenBank/DDBJ whole genome shotgun (WGS) entry which is preliminary data.</text>
</comment>
<protein>
    <submittedName>
        <fullName evidence="1">Putative metallohydrolase (TIGR04338 family)</fullName>
    </submittedName>
</protein>
<keyword evidence="1" id="KW-0378">Hydrolase</keyword>
<dbReference type="OrthoDB" id="4380275at2"/>
<evidence type="ECO:0000313" key="2">
    <source>
        <dbReference type="Proteomes" id="UP000233766"/>
    </source>
</evidence>
<name>A0A2N3VAY7_9NOCA</name>
<reference evidence="1 2" key="1">
    <citation type="submission" date="2017-12" db="EMBL/GenBank/DDBJ databases">
        <title>Sequencing the genomes of 1000 Actinobacteria strains.</title>
        <authorList>
            <person name="Klenk H.-P."/>
        </authorList>
    </citation>
    <scope>NUCLEOTIDE SEQUENCE [LARGE SCALE GENOMIC DNA]</scope>
    <source>
        <strain evidence="1 2">DSM 44489</strain>
    </source>
</reference>
<proteinExistence type="predicted"/>
<dbReference type="InterPro" id="IPR027595">
    <property type="entry name" value="CHP04338"/>
</dbReference>
<keyword evidence="2" id="KW-1185">Reference proteome</keyword>
<accession>A0A2N3VAY7</accession>
<dbReference type="AlphaFoldDB" id="A0A2N3VAY7"/>
<dbReference type="GO" id="GO:0016787">
    <property type="term" value="F:hydrolase activity"/>
    <property type="evidence" value="ECO:0007669"/>
    <property type="project" value="UniProtKB-KW"/>
</dbReference>